<sequence length="77" mass="8587">MAGKTFGYRPNVPSEIGEKFMVGSEVAFFYKEEAQVGVIETMLNNSAVVKIVLSPTKTLHDFTTVIRYADLQDTKIN</sequence>
<comment type="caution">
    <text evidence="1">The sequence shown here is derived from an EMBL/GenBank/DDBJ whole genome shotgun (WGS) entry which is preliminary data.</text>
</comment>
<dbReference type="RefSeq" id="WP_207673325.1">
    <property type="nucleotide sequence ID" value="NZ_JAFREM010000015.1"/>
</dbReference>
<organism evidence="1 2">
    <name type="scientific">Candidatus Enterococcus moelleringii</name>
    <dbReference type="NCBI Taxonomy" id="2815325"/>
    <lineage>
        <taxon>Bacteria</taxon>
        <taxon>Bacillati</taxon>
        <taxon>Bacillota</taxon>
        <taxon>Bacilli</taxon>
        <taxon>Lactobacillales</taxon>
        <taxon>Enterococcaceae</taxon>
        <taxon>Enterococcus</taxon>
    </lineage>
</organism>
<evidence type="ECO:0000313" key="1">
    <source>
        <dbReference type="EMBL" id="MBO1306397.1"/>
    </source>
</evidence>
<reference evidence="1 2" key="1">
    <citation type="submission" date="2021-03" db="EMBL/GenBank/DDBJ databases">
        <title>Enterococcal diversity collection.</title>
        <authorList>
            <person name="Gilmore M.S."/>
            <person name="Schwartzman J."/>
            <person name="Van Tyne D."/>
            <person name="Martin M."/>
            <person name="Earl A.M."/>
            <person name="Manson A.L."/>
            <person name="Straub T."/>
            <person name="Salamzade R."/>
            <person name="Saavedra J."/>
            <person name="Lebreton F."/>
            <person name="Prichula J."/>
            <person name="Schaufler K."/>
            <person name="Gaca A."/>
            <person name="Sgardioli B."/>
            <person name="Wagenaar J."/>
            <person name="Strong T."/>
        </authorList>
    </citation>
    <scope>NUCLEOTIDE SEQUENCE [LARGE SCALE GENOMIC DNA]</scope>
    <source>
        <strain evidence="1 2">669A</strain>
    </source>
</reference>
<gene>
    <name evidence="1" type="ORF">JZO70_09510</name>
</gene>
<proteinExistence type="predicted"/>
<accession>A0ABS3L9U8</accession>
<protein>
    <submittedName>
        <fullName evidence="1">Uncharacterized protein</fullName>
    </submittedName>
</protein>
<dbReference type="EMBL" id="JAFREM010000015">
    <property type="protein sequence ID" value="MBO1306397.1"/>
    <property type="molecule type" value="Genomic_DNA"/>
</dbReference>
<name>A0ABS3L9U8_9ENTE</name>
<keyword evidence="2" id="KW-1185">Reference proteome</keyword>
<evidence type="ECO:0000313" key="2">
    <source>
        <dbReference type="Proteomes" id="UP000664601"/>
    </source>
</evidence>
<dbReference type="Proteomes" id="UP000664601">
    <property type="component" value="Unassembled WGS sequence"/>
</dbReference>